<dbReference type="Proteomes" id="UP000856143">
    <property type="component" value="Unassembled WGS sequence"/>
</dbReference>
<dbReference type="InterPro" id="IPR052726">
    <property type="entry name" value="Phage_Baseplate_Hub"/>
</dbReference>
<dbReference type="PANTHER" id="PTHR35862">
    <property type="entry name" value="FELS-2 PROPHAGE PROTEIN"/>
    <property type="match status" value="1"/>
</dbReference>
<comment type="caution">
    <text evidence="1">The sequence shown here is derived from an EMBL/GenBank/DDBJ whole genome shotgun (WGS) entry which is preliminary data.</text>
</comment>
<reference evidence="1" key="1">
    <citation type="journal article" date="2018" name="Genome Biol.">
        <title>SKESA: strategic k-mer extension for scrupulous assemblies.</title>
        <authorList>
            <person name="Souvorov A."/>
            <person name="Agarwala R."/>
            <person name="Lipman D.J."/>
        </authorList>
    </citation>
    <scope>NUCLEOTIDE SEQUENCE</scope>
    <source>
        <strain evidence="1">R404</strain>
    </source>
</reference>
<sequence length="398" mass="43417">MAAVPPGMTAPVPQPVWSLVYNQKDITRDVSAYVTSVSYTDKLSGESDEIQVDLEDSEGRWRDAWYPGKGDTLTLKMGYAGEPLLECGTFSIDEIELSGPPDRVSLRGLATSVTVAMRTRMNRGFENTTLAAIAQRIAGKHHLQLQGQIEPLTIDRVTQYDETDLAFLKRIAGDYGYMMKVTHTHVIFSSLDRLRDVAPAFTFTRRDVSRYTFRDTINRIYKGAKHRSQNSRSKKVVTVGVQADGHVGAVGEKNVSTTTRVPFRLPDTSADTLTLSGRSGNQGNAERRSRAALNLKNQYQKTGTLSLEGNLRLRAGHNLTLSDFGVCDGVWLTGSVRHSLTRSGGYTMEADIARGPVAKKSEAAGAGKKLIIVGAKPDGSIDKVGTTTGIKPSGRKRP</sequence>
<accession>A0AAN5RG38</accession>
<dbReference type="Gene3D" id="3.55.50.10">
    <property type="entry name" value="Baseplate protein-like domains"/>
    <property type="match status" value="1"/>
</dbReference>
<evidence type="ECO:0000313" key="1">
    <source>
        <dbReference type="EMBL" id="HAT1684421.1"/>
    </source>
</evidence>
<proteinExistence type="predicted"/>
<reference evidence="1" key="2">
    <citation type="submission" date="2020-11" db="EMBL/GenBank/DDBJ databases">
        <authorList>
            <consortium name="NCBI Pathogen Detection Project"/>
        </authorList>
    </citation>
    <scope>NUCLEOTIDE SEQUENCE</scope>
    <source>
        <strain evidence="1">R404</strain>
    </source>
</reference>
<dbReference type="SUPFAM" id="SSF69279">
    <property type="entry name" value="Phage tail proteins"/>
    <property type="match status" value="1"/>
</dbReference>
<evidence type="ECO:0000313" key="2">
    <source>
        <dbReference type="Proteomes" id="UP000856143"/>
    </source>
</evidence>
<dbReference type="PANTHER" id="PTHR35862:SF1">
    <property type="entry name" value="FELS-2 PROPHAGE PROTEIN"/>
    <property type="match status" value="1"/>
</dbReference>
<protein>
    <submittedName>
        <fullName evidence="1">Phage protein D</fullName>
    </submittedName>
</protein>
<dbReference type="EMBL" id="DACSEO010000097">
    <property type="protein sequence ID" value="HAT1684421.1"/>
    <property type="molecule type" value="Genomic_DNA"/>
</dbReference>
<dbReference type="Pfam" id="PF05954">
    <property type="entry name" value="Phage_GPD"/>
    <property type="match status" value="1"/>
</dbReference>
<organism evidence="1 2">
    <name type="scientific">Klebsiella oxytoca</name>
    <dbReference type="NCBI Taxonomy" id="571"/>
    <lineage>
        <taxon>Bacteria</taxon>
        <taxon>Pseudomonadati</taxon>
        <taxon>Pseudomonadota</taxon>
        <taxon>Gammaproteobacteria</taxon>
        <taxon>Enterobacterales</taxon>
        <taxon>Enterobacteriaceae</taxon>
        <taxon>Klebsiella/Raoultella group</taxon>
        <taxon>Klebsiella</taxon>
    </lineage>
</organism>
<dbReference type="Gene3D" id="4.10.220.110">
    <property type="match status" value="1"/>
</dbReference>
<name>A0AAN5RG38_KLEOX</name>
<gene>
    <name evidence="1" type="ORF">I8Y21_005206</name>
</gene>
<dbReference type="AlphaFoldDB" id="A0AAN5RG38"/>
<dbReference type="Gene3D" id="2.30.110.50">
    <property type="match status" value="1"/>
</dbReference>